<sequence length="224" mass="23953">MSRAFCIPGIVFLVAALVLSFLVSVSLPFLPALDIVRTNFQGGVQQGAIGTVQTRLGIWSACAYDTHGSRTCLKTGHAYTFEIDRDLQKSKVAIVKASWTRGLAVHPVATAAIFIALLLSFSTHLTATLLASLMSFLAALLTLIAFAIDIALFALVRHAMNGLDIGANTNTAPGFWMTFVTLILLLLAGCTVCFGRRNDRMSGATSSYPMSSTGGGFLSRFRKN</sequence>
<keyword evidence="1" id="KW-1133">Transmembrane helix</keyword>
<dbReference type="EMBL" id="NHYD01000400">
    <property type="protein sequence ID" value="PPQ94284.1"/>
    <property type="molecule type" value="Genomic_DNA"/>
</dbReference>
<gene>
    <name evidence="2" type="ORF">CVT25_004941</name>
</gene>
<dbReference type="InParanoid" id="A0A409XUC7"/>
<dbReference type="InterPro" id="IPR009571">
    <property type="entry name" value="SUR7/Rim9-like_fungi"/>
</dbReference>
<dbReference type="Pfam" id="PF06687">
    <property type="entry name" value="SUR7"/>
    <property type="match status" value="1"/>
</dbReference>
<dbReference type="AlphaFoldDB" id="A0A409XUC7"/>
<organism evidence="2 3">
    <name type="scientific">Psilocybe cyanescens</name>
    <dbReference type="NCBI Taxonomy" id="93625"/>
    <lineage>
        <taxon>Eukaryota</taxon>
        <taxon>Fungi</taxon>
        <taxon>Dikarya</taxon>
        <taxon>Basidiomycota</taxon>
        <taxon>Agaricomycotina</taxon>
        <taxon>Agaricomycetes</taxon>
        <taxon>Agaricomycetidae</taxon>
        <taxon>Agaricales</taxon>
        <taxon>Agaricineae</taxon>
        <taxon>Strophariaceae</taxon>
        <taxon>Psilocybe</taxon>
    </lineage>
</organism>
<dbReference type="GO" id="GO:0005886">
    <property type="term" value="C:plasma membrane"/>
    <property type="evidence" value="ECO:0007669"/>
    <property type="project" value="InterPro"/>
</dbReference>
<feature type="transmembrane region" description="Helical" evidence="1">
    <location>
        <begin position="133"/>
        <end position="155"/>
    </location>
</feature>
<dbReference type="GO" id="GO:0032153">
    <property type="term" value="C:cell division site"/>
    <property type="evidence" value="ECO:0007669"/>
    <property type="project" value="TreeGrafter"/>
</dbReference>
<keyword evidence="1" id="KW-0472">Membrane</keyword>
<accession>A0A409XUC7</accession>
<feature type="transmembrane region" description="Helical" evidence="1">
    <location>
        <begin position="103"/>
        <end position="121"/>
    </location>
</feature>
<evidence type="ECO:0000256" key="1">
    <source>
        <dbReference type="SAM" id="Phobius"/>
    </source>
</evidence>
<dbReference type="Gene3D" id="1.20.140.150">
    <property type="match status" value="1"/>
</dbReference>
<proteinExistence type="predicted"/>
<name>A0A409XUC7_PSICY</name>
<dbReference type="STRING" id="93625.A0A409XUC7"/>
<keyword evidence="1" id="KW-0812">Transmembrane</keyword>
<evidence type="ECO:0000313" key="2">
    <source>
        <dbReference type="EMBL" id="PPQ94284.1"/>
    </source>
</evidence>
<dbReference type="Proteomes" id="UP000283269">
    <property type="component" value="Unassembled WGS sequence"/>
</dbReference>
<evidence type="ECO:0008006" key="4">
    <source>
        <dbReference type="Google" id="ProtNLM"/>
    </source>
</evidence>
<dbReference type="OrthoDB" id="2354757at2759"/>
<dbReference type="GO" id="GO:0035838">
    <property type="term" value="C:growing cell tip"/>
    <property type="evidence" value="ECO:0007669"/>
    <property type="project" value="TreeGrafter"/>
</dbReference>
<feature type="transmembrane region" description="Helical" evidence="1">
    <location>
        <begin position="175"/>
        <end position="194"/>
    </location>
</feature>
<dbReference type="PANTHER" id="PTHR28013">
    <property type="entry name" value="PROTEIN DCV1-RELATED"/>
    <property type="match status" value="1"/>
</dbReference>
<comment type="caution">
    <text evidence="2">The sequence shown here is derived from an EMBL/GenBank/DDBJ whole genome shotgun (WGS) entry which is preliminary data.</text>
</comment>
<evidence type="ECO:0000313" key="3">
    <source>
        <dbReference type="Proteomes" id="UP000283269"/>
    </source>
</evidence>
<dbReference type="InterPro" id="IPR051380">
    <property type="entry name" value="pH-response_reg_palI/RIM9"/>
</dbReference>
<protein>
    <recommendedName>
        <fullName evidence="4">Pali-domain-containing protein</fullName>
    </recommendedName>
</protein>
<reference evidence="2 3" key="1">
    <citation type="journal article" date="2018" name="Evol. Lett.">
        <title>Horizontal gene cluster transfer increased hallucinogenic mushroom diversity.</title>
        <authorList>
            <person name="Reynolds H.T."/>
            <person name="Vijayakumar V."/>
            <person name="Gluck-Thaler E."/>
            <person name="Korotkin H.B."/>
            <person name="Matheny P.B."/>
            <person name="Slot J.C."/>
        </authorList>
    </citation>
    <scope>NUCLEOTIDE SEQUENCE [LARGE SCALE GENOMIC DNA]</scope>
    <source>
        <strain evidence="2 3">2631</strain>
    </source>
</reference>
<dbReference type="PANTHER" id="PTHR28013:SF4">
    <property type="entry name" value="MARVEL DOMAIN-CONTAINING PROTEIN"/>
    <property type="match status" value="1"/>
</dbReference>
<keyword evidence="3" id="KW-1185">Reference proteome</keyword>